<dbReference type="Proteomes" id="UP000229681">
    <property type="component" value="Unassembled WGS sequence"/>
</dbReference>
<keyword evidence="1" id="KW-0805">Transcription regulation</keyword>
<dbReference type="Pfam" id="PF13411">
    <property type="entry name" value="MerR_1"/>
    <property type="match status" value="1"/>
</dbReference>
<dbReference type="PANTHER" id="PTHR30204:SF67">
    <property type="entry name" value="HTH-TYPE TRANSCRIPTIONAL REGULATOR MLRA-RELATED"/>
    <property type="match status" value="1"/>
</dbReference>
<keyword evidence="2" id="KW-0238">DNA-binding</keyword>
<sequence length="359" mass="39933">MIKRLWAYCYLGRFERESDVPVVNPTLLLSSFSDEPVFNVKAVCQRTGITAATLRAWERRYGLPTPHRTAHGYRLYSERDVAILFWLIQQTENGVSIGQAVSQLTNMLVSGIDPTVRVPEMQVPATPSGPRSPEAISRDLANAMTTLDERHADRLYNEAAALYTLETTLINVLRGALHLILAQRARGEVPITVERFAVNYARQRLLHMIQTTPSALRAHSPVITIGFPGEQNEIDLLIVGLLLRRAGWSVIHIGNELEPSVVQSALNGMHASVILYYTDQPANALKLVNFNVPTDSQGKPIWCVCGGRALQMLPTLQEQIPFEYLGSELRSIFGAIANYLEARLNAVKVRPSSQRKAAQ</sequence>
<evidence type="ECO:0000256" key="1">
    <source>
        <dbReference type="ARBA" id="ARBA00023015"/>
    </source>
</evidence>
<protein>
    <recommendedName>
        <fullName evidence="4">HTH merR-type domain-containing protein</fullName>
    </recommendedName>
</protein>
<dbReference type="InterPro" id="IPR047057">
    <property type="entry name" value="MerR_fam"/>
</dbReference>
<name>A0A2M8PC87_9CHLR</name>
<dbReference type="InterPro" id="IPR009061">
    <property type="entry name" value="DNA-bd_dom_put_sf"/>
</dbReference>
<dbReference type="CDD" id="cd01104">
    <property type="entry name" value="HTH_MlrA-CarA"/>
    <property type="match status" value="1"/>
</dbReference>
<dbReference type="Gene3D" id="3.40.50.280">
    <property type="entry name" value="Cobalamin-binding domain"/>
    <property type="match status" value="1"/>
</dbReference>
<gene>
    <name evidence="5" type="ORF">CUN49_11995</name>
</gene>
<feature type="domain" description="HTH merR-type" evidence="4">
    <location>
        <begin position="37"/>
        <end position="106"/>
    </location>
</feature>
<dbReference type="AlphaFoldDB" id="A0A2M8PC87"/>
<reference evidence="5 6" key="1">
    <citation type="submission" date="2017-11" db="EMBL/GenBank/DDBJ databases">
        <title>Evolution of Phototrophy in the Chloroflexi Phylum Driven by Horizontal Gene Transfer.</title>
        <authorList>
            <person name="Ward L.M."/>
            <person name="Hemp J."/>
            <person name="Shih P.M."/>
            <person name="Mcglynn S.E."/>
            <person name="Fischer W."/>
        </authorList>
    </citation>
    <scope>NUCLEOTIDE SEQUENCE [LARGE SCALE GENOMIC DNA]</scope>
    <source>
        <strain evidence="5">JP3_13</strain>
    </source>
</reference>
<dbReference type="GO" id="GO:0003677">
    <property type="term" value="F:DNA binding"/>
    <property type="evidence" value="ECO:0007669"/>
    <property type="project" value="UniProtKB-KW"/>
</dbReference>
<comment type="caution">
    <text evidence="5">The sequence shown here is derived from an EMBL/GenBank/DDBJ whole genome shotgun (WGS) entry which is preliminary data.</text>
</comment>
<accession>A0A2M8PC87</accession>
<evidence type="ECO:0000256" key="2">
    <source>
        <dbReference type="ARBA" id="ARBA00023125"/>
    </source>
</evidence>
<dbReference type="SMART" id="SM00422">
    <property type="entry name" value="HTH_MERR"/>
    <property type="match status" value="1"/>
</dbReference>
<dbReference type="Gene3D" id="1.10.1660.10">
    <property type="match status" value="1"/>
</dbReference>
<evidence type="ECO:0000256" key="3">
    <source>
        <dbReference type="ARBA" id="ARBA00023163"/>
    </source>
</evidence>
<dbReference type="PANTHER" id="PTHR30204">
    <property type="entry name" value="REDOX-CYCLING DRUG-SENSING TRANSCRIPTIONAL ACTIVATOR SOXR"/>
    <property type="match status" value="1"/>
</dbReference>
<proteinExistence type="predicted"/>
<evidence type="ECO:0000313" key="6">
    <source>
        <dbReference type="Proteomes" id="UP000229681"/>
    </source>
</evidence>
<evidence type="ECO:0000313" key="5">
    <source>
        <dbReference type="EMBL" id="PJF35163.1"/>
    </source>
</evidence>
<evidence type="ECO:0000259" key="4">
    <source>
        <dbReference type="PROSITE" id="PS50937"/>
    </source>
</evidence>
<dbReference type="GO" id="GO:0003700">
    <property type="term" value="F:DNA-binding transcription factor activity"/>
    <property type="evidence" value="ECO:0007669"/>
    <property type="project" value="InterPro"/>
</dbReference>
<dbReference type="SUPFAM" id="SSF46955">
    <property type="entry name" value="Putative DNA-binding domain"/>
    <property type="match status" value="1"/>
</dbReference>
<keyword evidence="3" id="KW-0804">Transcription</keyword>
<dbReference type="Gene3D" id="1.10.1240.10">
    <property type="entry name" value="Methionine synthase domain"/>
    <property type="match status" value="1"/>
</dbReference>
<dbReference type="InterPro" id="IPR000551">
    <property type="entry name" value="MerR-type_HTH_dom"/>
</dbReference>
<dbReference type="PROSITE" id="PS50937">
    <property type="entry name" value="HTH_MERR_2"/>
    <property type="match status" value="1"/>
</dbReference>
<dbReference type="InterPro" id="IPR036594">
    <property type="entry name" value="Meth_synthase_dom"/>
</dbReference>
<organism evidence="5 6">
    <name type="scientific">Candidatus Thermofonsia Clade 1 bacterium</name>
    <dbReference type="NCBI Taxonomy" id="2364210"/>
    <lineage>
        <taxon>Bacteria</taxon>
        <taxon>Bacillati</taxon>
        <taxon>Chloroflexota</taxon>
        <taxon>Candidatus Thermofontia</taxon>
        <taxon>Candidatus Thermofonsia Clade 1</taxon>
    </lineage>
</organism>
<dbReference type="EMBL" id="PGTM01000198">
    <property type="protein sequence ID" value="PJF35163.1"/>
    <property type="molecule type" value="Genomic_DNA"/>
</dbReference>